<dbReference type="InterPro" id="IPR042816">
    <property type="entry name" value="Nsrp1"/>
</dbReference>
<gene>
    <name evidence="6" type="ORF">LOD99_752</name>
</gene>
<evidence type="ECO:0000256" key="1">
    <source>
        <dbReference type="ARBA" id="ARBA00010126"/>
    </source>
</evidence>
<dbReference type="Pfam" id="PF09745">
    <property type="entry name" value="NSRP1_N"/>
    <property type="match status" value="1"/>
</dbReference>
<dbReference type="PANTHER" id="PTHR31938">
    <property type="entry name" value="NUCLEAR SPECKLE SPLICING REGULATORY PROTEIN 1"/>
    <property type="match status" value="1"/>
</dbReference>
<evidence type="ECO:0000256" key="4">
    <source>
        <dbReference type="SAM" id="MobiDB-lite"/>
    </source>
</evidence>
<dbReference type="InterPro" id="IPR018612">
    <property type="entry name" value="NSRP1_N"/>
</dbReference>
<dbReference type="GO" id="GO:0000381">
    <property type="term" value="P:regulation of alternative mRNA splicing, via spliceosome"/>
    <property type="evidence" value="ECO:0007669"/>
    <property type="project" value="InterPro"/>
</dbReference>
<evidence type="ECO:0000256" key="3">
    <source>
        <dbReference type="SAM" id="Coils"/>
    </source>
</evidence>
<evidence type="ECO:0000313" key="6">
    <source>
        <dbReference type="EMBL" id="KAI6654355.1"/>
    </source>
</evidence>
<comment type="similarity">
    <text evidence="1">Belongs to the NSRP1 family.</text>
</comment>
<keyword evidence="7" id="KW-1185">Reference proteome</keyword>
<comment type="caution">
    <text evidence="6">The sequence shown here is derived from an EMBL/GenBank/DDBJ whole genome shotgun (WGS) entry which is preliminary data.</text>
</comment>
<dbReference type="AlphaFoldDB" id="A0AAV7K182"/>
<dbReference type="Proteomes" id="UP001165289">
    <property type="component" value="Unassembled WGS sequence"/>
</dbReference>
<protein>
    <submittedName>
        <fullName evidence="6">Nuclear speckle splicing regulatory protein 1-like</fullName>
    </submittedName>
</protein>
<feature type="coiled-coil region" evidence="3">
    <location>
        <begin position="146"/>
        <end position="174"/>
    </location>
</feature>
<sequence length="289" mass="33516">MIGGSSKGYGLILKKNSQTNTGLSKPSIFASDSDSDDNPQAKFNIESLQAKYASKANKQIKHFENEDSDIYQYDEVYDAMEVSRLRRIRNVQEKSKKSKYVSLIKDMSEERERERDRRLERKYISERETEGDLYKDKDSYTTPGYRKYLQERLVDDEKERVREEQEAKLDVTKQKDLSLFYSHLLTDNVAMGGTSSGGNEPKGTVSETQNTSPKETDTNTTSDVITTELSDKNELEENLTEHPTEIEKELVIEDKIDIFAKRTTEEMRLAALERYLERKRKRMNALVMK</sequence>
<evidence type="ECO:0000259" key="5">
    <source>
        <dbReference type="Pfam" id="PF09745"/>
    </source>
</evidence>
<feature type="domain" description="Nuclear speckle splicing regulatory protein 1 N-terminal" evidence="5">
    <location>
        <begin position="57"/>
        <end position="174"/>
    </location>
</feature>
<dbReference type="EMBL" id="JAKMXF010000222">
    <property type="protein sequence ID" value="KAI6654355.1"/>
    <property type="molecule type" value="Genomic_DNA"/>
</dbReference>
<feature type="compositionally biased region" description="Low complexity" evidence="4">
    <location>
        <begin position="218"/>
        <end position="227"/>
    </location>
</feature>
<feature type="compositionally biased region" description="Basic and acidic residues" evidence="4">
    <location>
        <begin position="229"/>
        <end position="242"/>
    </location>
</feature>
<name>A0AAV7K182_9METZ</name>
<feature type="region of interest" description="Disordered" evidence="4">
    <location>
        <begin position="191"/>
        <end position="242"/>
    </location>
</feature>
<keyword evidence="2 3" id="KW-0175">Coiled coil</keyword>
<organism evidence="6 7">
    <name type="scientific">Oopsacas minuta</name>
    <dbReference type="NCBI Taxonomy" id="111878"/>
    <lineage>
        <taxon>Eukaryota</taxon>
        <taxon>Metazoa</taxon>
        <taxon>Porifera</taxon>
        <taxon>Hexactinellida</taxon>
        <taxon>Hexasterophora</taxon>
        <taxon>Lyssacinosida</taxon>
        <taxon>Leucopsacidae</taxon>
        <taxon>Oopsacas</taxon>
    </lineage>
</organism>
<evidence type="ECO:0000313" key="7">
    <source>
        <dbReference type="Proteomes" id="UP001165289"/>
    </source>
</evidence>
<proteinExistence type="inferred from homology"/>
<dbReference type="PANTHER" id="PTHR31938:SF4">
    <property type="entry name" value="NUCLEAR SPECKLE SPLICING REGULATORY PROTEIN 1"/>
    <property type="match status" value="1"/>
</dbReference>
<evidence type="ECO:0000256" key="2">
    <source>
        <dbReference type="ARBA" id="ARBA00023054"/>
    </source>
</evidence>
<feature type="region of interest" description="Disordered" evidence="4">
    <location>
        <begin position="17"/>
        <end position="40"/>
    </location>
</feature>
<accession>A0AAV7K182</accession>
<reference evidence="6 7" key="1">
    <citation type="journal article" date="2023" name="BMC Biol.">
        <title>The compact genome of the sponge Oopsacas minuta (Hexactinellida) is lacking key metazoan core genes.</title>
        <authorList>
            <person name="Santini S."/>
            <person name="Schenkelaars Q."/>
            <person name="Jourda C."/>
            <person name="Duchesne M."/>
            <person name="Belahbib H."/>
            <person name="Rocher C."/>
            <person name="Selva M."/>
            <person name="Riesgo A."/>
            <person name="Vervoort M."/>
            <person name="Leys S.P."/>
            <person name="Kodjabachian L."/>
            <person name="Le Bivic A."/>
            <person name="Borchiellini C."/>
            <person name="Claverie J.M."/>
            <person name="Renard E."/>
        </authorList>
    </citation>
    <scope>NUCLEOTIDE SEQUENCE [LARGE SCALE GENOMIC DNA]</scope>
    <source>
        <strain evidence="6">SPO-2</strain>
    </source>
</reference>